<dbReference type="InterPro" id="IPR014756">
    <property type="entry name" value="Ig_E-set"/>
</dbReference>
<dbReference type="Proteomes" id="UP000838412">
    <property type="component" value="Chromosome 6"/>
</dbReference>
<evidence type="ECO:0000256" key="5">
    <source>
        <dbReference type="SAM" id="MobiDB-lite"/>
    </source>
</evidence>
<dbReference type="GO" id="GO:0005737">
    <property type="term" value="C:cytoplasm"/>
    <property type="evidence" value="ECO:0007669"/>
    <property type="project" value="TreeGrafter"/>
</dbReference>
<dbReference type="PANTHER" id="PTHR10343:SF84">
    <property type="entry name" value="5'-AMP-ACTIVATED PROTEIN KINASE SUBUNIT BETA-1"/>
    <property type="match status" value="1"/>
</dbReference>
<dbReference type="CDD" id="cd02859">
    <property type="entry name" value="E_set_AMPKbeta_like_N"/>
    <property type="match status" value="1"/>
</dbReference>
<feature type="compositionally biased region" description="Acidic residues" evidence="5">
    <location>
        <begin position="266"/>
        <end position="280"/>
    </location>
</feature>
<comment type="function">
    <text evidence="2">Non-catalytic subunit of AMP-activated protein kinase (AMPK), an energy sensor protein kinase that plays a key role in regulating cellular energy metabolism. In response to reduction of intracellular ATP levels, AMPK activates energy-producing pathways and inhibits energy-consuming processes: inhibits protein, carbohydrate and lipid biosynthesis, as well as cell growth and proliferation. AMPK acts via direct phosphorylation of metabolic enzymes, and by longer-term effects via phosphorylation of transcription regulators. Also acts as a regulator of cellular polarity by remodeling the actin cytoskeleton; probably by indirectly activating myosin. Beta non-catalytic subunit acts as a scaffold on which the AMPK complex assembles, via its C-terminus that bridges alpha (PRKAA1 or PRKAA2) and gamma subunits (PRKAG1, PRKAG2 or PRKAG3).</text>
</comment>
<feature type="domain" description="AMP-activated protein kinase glycogen-binding" evidence="6">
    <location>
        <begin position="38"/>
        <end position="121"/>
    </location>
</feature>
<accession>A0A8K0A4Q0</accession>
<dbReference type="InterPro" id="IPR050827">
    <property type="entry name" value="CRP1_MDG1_kinase"/>
</dbReference>
<dbReference type="GO" id="GO:0007165">
    <property type="term" value="P:signal transduction"/>
    <property type="evidence" value="ECO:0007669"/>
    <property type="project" value="TreeGrafter"/>
</dbReference>
<evidence type="ECO:0000256" key="1">
    <source>
        <dbReference type="ARBA" id="ARBA00010926"/>
    </source>
</evidence>
<evidence type="ECO:0000256" key="4">
    <source>
        <dbReference type="ARBA" id="ARBA00040010"/>
    </source>
</evidence>
<evidence type="ECO:0000256" key="3">
    <source>
        <dbReference type="ARBA" id="ARBA00025878"/>
    </source>
</evidence>
<dbReference type="EMBL" id="OV696691">
    <property type="protein sequence ID" value="CAH1267764.1"/>
    <property type="molecule type" value="Genomic_DNA"/>
</dbReference>
<feature type="region of interest" description="Disordered" evidence="5">
    <location>
        <begin position="233"/>
        <end position="280"/>
    </location>
</feature>
<evidence type="ECO:0000313" key="8">
    <source>
        <dbReference type="Proteomes" id="UP000838412"/>
    </source>
</evidence>
<sequence>MVANIGNECPLPNEETSAVYTVYGDTLSKTEMAEYGEVEIVWKGEPTGDVCVVGSWNAWKEGKKLAKSKDSEEYVARLSLPHGRYEYKFCIDKQRWTHDGTQPSVMNKYGSYNNVLLVTQAADDKLGSQDQTGPAEEVALEREVDFFMVNSSNIACETAKVSAFAEWVIPRPPSGPDAADTIVHPIDETLPPSDPNVNDMVVVSLEVGEALPPNDQGGTDIRKRANTMVISLHETAPPSDREGTDTQERADPVDETLSPSACEGTDTQEEGDAAVPDDDTAQSELYYSYFSWITEAIFGKTSD</sequence>
<dbReference type="PANTHER" id="PTHR10343">
    <property type="entry name" value="5'-AMP-ACTIVATED PROTEIN KINASE , BETA SUBUNIT"/>
    <property type="match status" value="1"/>
</dbReference>
<keyword evidence="8" id="KW-1185">Reference proteome</keyword>
<dbReference type="OrthoDB" id="531008at2759"/>
<dbReference type="InterPro" id="IPR013783">
    <property type="entry name" value="Ig-like_fold"/>
</dbReference>
<evidence type="ECO:0000259" key="6">
    <source>
        <dbReference type="Pfam" id="PF16561"/>
    </source>
</evidence>
<dbReference type="GO" id="GO:0005634">
    <property type="term" value="C:nucleus"/>
    <property type="evidence" value="ECO:0007669"/>
    <property type="project" value="TreeGrafter"/>
</dbReference>
<dbReference type="AlphaFoldDB" id="A0A8K0A4Q0"/>
<proteinExistence type="inferred from homology"/>
<protein>
    <recommendedName>
        <fullName evidence="4">5'-AMP-activated protein kinase subunit beta-1</fullName>
    </recommendedName>
</protein>
<evidence type="ECO:0000313" key="7">
    <source>
        <dbReference type="EMBL" id="CAH1267764.1"/>
    </source>
</evidence>
<dbReference type="GO" id="GO:0031588">
    <property type="term" value="C:nucleotide-activated protein kinase complex"/>
    <property type="evidence" value="ECO:0007669"/>
    <property type="project" value="TreeGrafter"/>
</dbReference>
<feature type="compositionally biased region" description="Basic and acidic residues" evidence="5">
    <location>
        <begin position="239"/>
        <end position="252"/>
    </location>
</feature>
<comment type="similarity">
    <text evidence="1">Belongs to the 5'-AMP-activated protein kinase beta subunit family.</text>
</comment>
<reference evidence="7" key="1">
    <citation type="submission" date="2022-01" db="EMBL/GenBank/DDBJ databases">
        <authorList>
            <person name="Braso-Vives M."/>
        </authorList>
    </citation>
    <scope>NUCLEOTIDE SEQUENCE</scope>
</reference>
<dbReference type="SUPFAM" id="SSF81296">
    <property type="entry name" value="E set domains"/>
    <property type="match status" value="1"/>
</dbReference>
<name>A0A8K0A4Q0_BRALA</name>
<comment type="subunit">
    <text evidence="3">AMPK is a heterotrimer of an alpha catalytic subunit (PRKAA1 or PRKAA2), a beta (PRKAB1 or PRKAB2) and a gamma non-catalytic subunits (PRKAG1, PRKAG2 or PRKAG3). Interacts with FNIP1 and FNIP2.</text>
</comment>
<dbReference type="Pfam" id="PF16561">
    <property type="entry name" value="AMPK1_CBM"/>
    <property type="match status" value="1"/>
</dbReference>
<evidence type="ECO:0000256" key="2">
    <source>
        <dbReference type="ARBA" id="ARBA00025180"/>
    </source>
</evidence>
<organism evidence="7 8">
    <name type="scientific">Branchiostoma lanceolatum</name>
    <name type="common">Common lancelet</name>
    <name type="synonym">Amphioxus lanceolatum</name>
    <dbReference type="NCBI Taxonomy" id="7740"/>
    <lineage>
        <taxon>Eukaryota</taxon>
        <taxon>Metazoa</taxon>
        <taxon>Chordata</taxon>
        <taxon>Cephalochordata</taxon>
        <taxon>Leptocardii</taxon>
        <taxon>Amphioxiformes</taxon>
        <taxon>Branchiostomatidae</taxon>
        <taxon>Branchiostoma</taxon>
    </lineage>
</organism>
<dbReference type="Gene3D" id="2.60.40.10">
    <property type="entry name" value="Immunoglobulins"/>
    <property type="match status" value="1"/>
</dbReference>
<dbReference type="InterPro" id="IPR032640">
    <property type="entry name" value="AMPK1_CBM"/>
</dbReference>
<gene>
    <name evidence="7" type="primary">PRKAB1</name>
    <name evidence="7" type="ORF">BLAG_LOCUS20978</name>
</gene>
<dbReference type="GO" id="GO:0019901">
    <property type="term" value="F:protein kinase binding"/>
    <property type="evidence" value="ECO:0007669"/>
    <property type="project" value="TreeGrafter"/>
</dbReference>